<dbReference type="EMBL" id="SMFX01000001">
    <property type="protein sequence ID" value="TCK18187.1"/>
    <property type="molecule type" value="Genomic_DNA"/>
</dbReference>
<evidence type="ECO:0000256" key="1">
    <source>
        <dbReference type="ARBA" id="ARBA00022603"/>
    </source>
</evidence>
<keyword evidence="6" id="KW-1185">Reference proteome</keyword>
<dbReference type="OrthoDB" id="108476at2"/>
<dbReference type="Pfam" id="PF13649">
    <property type="entry name" value="Methyltransf_25"/>
    <property type="match status" value="1"/>
</dbReference>
<dbReference type="SUPFAM" id="SSF53335">
    <property type="entry name" value="S-adenosyl-L-methionine-dependent methyltransferases"/>
    <property type="match status" value="1"/>
</dbReference>
<proteinExistence type="predicted"/>
<dbReference type="PANTHER" id="PTHR43861:SF1">
    <property type="entry name" value="TRANS-ACONITATE 2-METHYLTRANSFERASE"/>
    <property type="match status" value="1"/>
</dbReference>
<keyword evidence="3" id="KW-0812">Transmembrane</keyword>
<feature type="transmembrane region" description="Helical" evidence="3">
    <location>
        <begin position="202"/>
        <end position="224"/>
    </location>
</feature>
<evidence type="ECO:0000256" key="2">
    <source>
        <dbReference type="ARBA" id="ARBA00022679"/>
    </source>
</evidence>
<sequence>MISSEELTAKMEPFDSFWEGPHDIEKGYGSFYKFYKHNYLKHMPEDRNARILVISCGPGYFVNMLNREGYTNVLGIDSFQEKIEHATRHGLNCETARAFEFLQENGEAFDAIFCEQELNHLTKQEILDFLGLCWNSLRKGGRLVTHGLNGANPITGSEALAQNFDHYNTFTEYTFGQMLEYSNFQDIRVYPLSLYVFWTNPLNYALIAMSALYTLFFRVSFIMYGKTNKLFTKKIGAVCQKGRG</sequence>
<keyword evidence="3" id="KW-0472">Membrane</keyword>
<dbReference type="CDD" id="cd02440">
    <property type="entry name" value="AdoMet_MTases"/>
    <property type="match status" value="1"/>
</dbReference>
<dbReference type="GO" id="GO:0008168">
    <property type="term" value="F:methyltransferase activity"/>
    <property type="evidence" value="ECO:0007669"/>
    <property type="project" value="UniProtKB-KW"/>
</dbReference>
<dbReference type="GO" id="GO:0032259">
    <property type="term" value="P:methylation"/>
    <property type="evidence" value="ECO:0007669"/>
    <property type="project" value="UniProtKB-KW"/>
</dbReference>
<name>A0A4R1H8M5_9GAMM</name>
<keyword evidence="3" id="KW-1133">Transmembrane helix</keyword>
<dbReference type="PANTHER" id="PTHR43861">
    <property type="entry name" value="TRANS-ACONITATE 2-METHYLTRANSFERASE-RELATED"/>
    <property type="match status" value="1"/>
</dbReference>
<evidence type="ECO:0000259" key="4">
    <source>
        <dbReference type="Pfam" id="PF13649"/>
    </source>
</evidence>
<dbReference type="Proteomes" id="UP000295707">
    <property type="component" value="Unassembled WGS sequence"/>
</dbReference>
<accession>A0A4R1H8M5</accession>
<reference evidence="5 6" key="1">
    <citation type="submission" date="2019-03" db="EMBL/GenBank/DDBJ databases">
        <title>Genomic Encyclopedia of Type Strains, Phase IV (KMG-IV): sequencing the most valuable type-strain genomes for metagenomic binning, comparative biology and taxonomic classification.</title>
        <authorList>
            <person name="Goeker M."/>
        </authorList>
    </citation>
    <scope>NUCLEOTIDE SEQUENCE [LARGE SCALE GENOMIC DNA]</scope>
    <source>
        <strain evidence="5 6">DSM 19610</strain>
    </source>
</reference>
<protein>
    <submittedName>
        <fullName evidence="5">Methyltransferase family protein</fullName>
    </submittedName>
</protein>
<dbReference type="Gene3D" id="3.40.50.150">
    <property type="entry name" value="Vaccinia Virus protein VP39"/>
    <property type="match status" value="1"/>
</dbReference>
<evidence type="ECO:0000256" key="3">
    <source>
        <dbReference type="SAM" id="Phobius"/>
    </source>
</evidence>
<dbReference type="AlphaFoldDB" id="A0A4R1H8M5"/>
<dbReference type="InterPro" id="IPR029063">
    <property type="entry name" value="SAM-dependent_MTases_sf"/>
</dbReference>
<organism evidence="5 6">
    <name type="scientific">Thiogranum longum</name>
    <dbReference type="NCBI Taxonomy" id="1537524"/>
    <lineage>
        <taxon>Bacteria</taxon>
        <taxon>Pseudomonadati</taxon>
        <taxon>Pseudomonadota</taxon>
        <taxon>Gammaproteobacteria</taxon>
        <taxon>Chromatiales</taxon>
        <taxon>Ectothiorhodospiraceae</taxon>
        <taxon>Thiogranum</taxon>
    </lineage>
</organism>
<dbReference type="InterPro" id="IPR041698">
    <property type="entry name" value="Methyltransf_25"/>
</dbReference>
<feature type="domain" description="Methyltransferase" evidence="4">
    <location>
        <begin position="51"/>
        <end position="141"/>
    </location>
</feature>
<dbReference type="RefSeq" id="WP_132972010.1">
    <property type="nucleotide sequence ID" value="NZ_SMFX01000001.1"/>
</dbReference>
<evidence type="ECO:0000313" key="6">
    <source>
        <dbReference type="Proteomes" id="UP000295707"/>
    </source>
</evidence>
<gene>
    <name evidence="5" type="ORF">DFR30_1462</name>
</gene>
<keyword evidence="2 5" id="KW-0808">Transferase</keyword>
<keyword evidence="1 5" id="KW-0489">Methyltransferase</keyword>
<comment type="caution">
    <text evidence="5">The sequence shown here is derived from an EMBL/GenBank/DDBJ whole genome shotgun (WGS) entry which is preliminary data.</text>
</comment>
<evidence type="ECO:0000313" key="5">
    <source>
        <dbReference type="EMBL" id="TCK18187.1"/>
    </source>
</evidence>